<reference evidence="2" key="1">
    <citation type="journal article" date="2024" name="Proc. Natl. Acad. Sci. U.S.A.">
        <title>Extraordinary preservation of gene collinearity over three hundred million years revealed in homosporous lycophytes.</title>
        <authorList>
            <person name="Li C."/>
            <person name="Wickell D."/>
            <person name="Kuo L.Y."/>
            <person name="Chen X."/>
            <person name="Nie B."/>
            <person name="Liao X."/>
            <person name="Peng D."/>
            <person name="Ji J."/>
            <person name="Jenkins J."/>
            <person name="Williams M."/>
            <person name="Shu S."/>
            <person name="Plott C."/>
            <person name="Barry K."/>
            <person name="Rajasekar S."/>
            <person name="Grimwood J."/>
            <person name="Han X."/>
            <person name="Sun S."/>
            <person name="Hou Z."/>
            <person name="He W."/>
            <person name="Dai G."/>
            <person name="Sun C."/>
            <person name="Schmutz J."/>
            <person name="Leebens-Mack J.H."/>
            <person name="Li F.W."/>
            <person name="Wang L."/>
        </authorList>
    </citation>
    <scope>NUCLEOTIDE SEQUENCE [LARGE SCALE GENOMIC DNA]</scope>
    <source>
        <strain evidence="2">cv. PW_Plant_1</strain>
    </source>
</reference>
<evidence type="ECO:0000313" key="1">
    <source>
        <dbReference type="EMBL" id="KAJ7523487.1"/>
    </source>
</evidence>
<gene>
    <name evidence="1" type="ORF">O6H91_18G051600</name>
</gene>
<dbReference type="Proteomes" id="UP001162992">
    <property type="component" value="Chromosome 18"/>
</dbReference>
<organism evidence="1 2">
    <name type="scientific">Diphasiastrum complanatum</name>
    <name type="common">Issler's clubmoss</name>
    <name type="synonym">Lycopodium complanatum</name>
    <dbReference type="NCBI Taxonomy" id="34168"/>
    <lineage>
        <taxon>Eukaryota</taxon>
        <taxon>Viridiplantae</taxon>
        <taxon>Streptophyta</taxon>
        <taxon>Embryophyta</taxon>
        <taxon>Tracheophyta</taxon>
        <taxon>Lycopodiopsida</taxon>
        <taxon>Lycopodiales</taxon>
        <taxon>Lycopodiaceae</taxon>
        <taxon>Lycopodioideae</taxon>
        <taxon>Diphasiastrum</taxon>
    </lineage>
</organism>
<sequence>MKEVGVMSPHGQTLARLGSPLNEKGRYARERINTYKYDIDAWTTLASEAQARPISEAAPLYEELLATFPTAAKYWKAYVEAHISTNSDDAAKHIFSRCLLNCLHIELWKCYIRFIRKVNDSKGQDGRDETKKAYDFMLGRIGMDIAAGPMWLEYIAFLRTAPVTAPQEDSQRMTSVRKAYQKAILAPIHHVEQLWKEYENFENSISRALAKGLLAEYQPKHFSARAVYRERKKFCERIDQNMLAVPPTGSIKEEQQLTAWKQLLAFEKANPQRLEPSALTKRVAFTYEQCLMYLYHYPDVWYDYATWHAQNGSPDSAVVVFQRALKALPDTTVLYYAYAEFEEARGSIKEAKRVYESLLRNSSTANALAYIQYMRFTRRTEGSEGARKIFFEARKAPACTYHVYVASAAMVLCIDKDPKAARTIFELGLKKYIHEPAYVLEYADFLCRLNDERNVRVLFERALSVLPPEESIEVWNCFMAFEQLYGDIPSMLKVEQRRKEALSQTGDDGVAAAESSLQQLITRYRFLDLWPCSSGDLDHLVRQQMMAQRLSGKTEQQALTSGSGNGMGGNERAIPASGTEGLAASFPGGHIVRPDLAQMIVYDPKQGLAGGPIPGQVPLSGIGPVSGFSTLGPQAGMTFGPSLLGLQHQLAQGPLPPGIMSSAGLDEILNSLPPSLSSFFSRLPPVNGPYPDTEVVLSILLQADIPSVPSEGATQQAQFPQRIGNPRTSAVINSLASELSVVSRGHTVVDGATGLPSNASDAKGHGDIPPFKQSNASKRKDPEKEEDQEESLTSQSRPASRDVFRMRQLQRARVGTSGQATSTSGGSGAFSAEPSGSSE</sequence>
<name>A0ACC2B215_DIPCM</name>
<accession>A0ACC2B215</accession>
<comment type="caution">
    <text evidence="1">The sequence shown here is derived from an EMBL/GenBank/DDBJ whole genome shotgun (WGS) entry which is preliminary data.</text>
</comment>
<protein>
    <submittedName>
        <fullName evidence="1">Uncharacterized protein</fullName>
    </submittedName>
</protein>
<evidence type="ECO:0000313" key="2">
    <source>
        <dbReference type="Proteomes" id="UP001162992"/>
    </source>
</evidence>
<dbReference type="EMBL" id="CM055109">
    <property type="protein sequence ID" value="KAJ7523487.1"/>
    <property type="molecule type" value="Genomic_DNA"/>
</dbReference>
<proteinExistence type="predicted"/>
<keyword evidence="2" id="KW-1185">Reference proteome</keyword>